<organism evidence="3 4">
    <name type="scientific">Mortierella hygrophila</name>
    <dbReference type="NCBI Taxonomy" id="979708"/>
    <lineage>
        <taxon>Eukaryota</taxon>
        <taxon>Fungi</taxon>
        <taxon>Fungi incertae sedis</taxon>
        <taxon>Mucoromycota</taxon>
        <taxon>Mortierellomycotina</taxon>
        <taxon>Mortierellomycetes</taxon>
        <taxon>Mortierellales</taxon>
        <taxon>Mortierellaceae</taxon>
        <taxon>Mortierella</taxon>
    </lineage>
</organism>
<comment type="caution">
    <text evidence="3">The sequence shown here is derived from an EMBL/GenBank/DDBJ whole genome shotgun (WGS) entry which is preliminary data.</text>
</comment>
<keyword evidence="2" id="KW-0812">Transmembrane</keyword>
<feature type="compositionally biased region" description="Polar residues" evidence="1">
    <location>
        <begin position="62"/>
        <end position="72"/>
    </location>
</feature>
<evidence type="ECO:0000313" key="4">
    <source>
        <dbReference type="Proteomes" id="UP000723463"/>
    </source>
</evidence>
<evidence type="ECO:0000256" key="2">
    <source>
        <dbReference type="SAM" id="Phobius"/>
    </source>
</evidence>
<dbReference type="Proteomes" id="UP000723463">
    <property type="component" value="Unassembled WGS sequence"/>
</dbReference>
<name>A0A9P6FAC7_9FUNG</name>
<evidence type="ECO:0000256" key="1">
    <source>
        <dbReference type="SAM" id="MobiDB-lite"/>
    </source>
</evidence>
<keyword evidence="2" id="KW-1133">Transmembrane helix</keyword>
<dbReference type="EMBL" id="JAAAXW010000066">
    <property type="protein sequence ID" value="KAF9545779.1"/>
    <property type="molecule type" value="Genomic_DNA"/>
</dbReference>
<evidence type="ECO:0000313" key="3">
    <source>
        <dbReference type="EMBL" id="KAF9545779.1"/>
    </source>
</evidence>
<feature type="region of interest" description="Disordered" evidence="1">
    <location>
        <begin position="62"/>
        <end position="165"/>
    </location>
</feature>
<accession>A0A9P6FAC7</accession>
<feature type="transmembrane region" description="Helical" evidence="2">
    <location>
        <begin position="7"/>
        <end position="27"/>
    </location>
</feature>
<gene>
    <name evidence="3" type="ORF">EC957_010527</name>
</gene>
<dbReference type="AlphaFoldDB" id="A0A9P6FAC7"/>
<sequence>MSATTTLLAWLIPVLILTIAFIAWRVYVYKTQGPFLPESLRRNVFSRTRSMIPRTLSFNSSNKDVLPTTTPAGTEATRPMGPIGAAGAIRNETKIDMPSADATSQQQPPMASIPSDHSRYVAAQSFAAEPCDRKSPSPAAGADGSISSGQGHAPSPAISRLIAMK</sequence>
<reference evidence="3" key="1">
    <citation type="journal article" date="2020" name="Fungal Divers.">
        <title>Resolving the Mortierellaceae phylogeny through synthesis of multi-gene phylogenetics and phylogenomics.</title>
        <authorList>
            <person name="Vandepol N."/>
            <person name="Liber J."/>
            <person name="Desiro A."/>
            <person name="Na H."/>
            <person name="Kennedy M."/>
            <person name="Barry K."/>
            <person name="Grigoriev I.V."/>
            <person name="Miller A.N."/>
            <person name="O'Donnell K."/>
            <person name="Stajich J.E."/>
            <person name="Bonito G."/>
        </authorList>
    </citation>
    <scope>NUCLEOTIDE SEQUENCE</scope>
    <source>
        <strain evidence="3">NRRL 2591</strain>
    </source>
</reference>
<proteinExistence type="predicted"/>
<keyword evidence="4" id="KW-1185">Reference proteome</keyword>
<protein>
    <submittedName>
        <fullName evidence="3">Uncharacterized protein</fullName>
    </submittedName>
</protein>
<keyword evidence="2" id="KW-0472">Membrane</keyword>